<proteinExistence type="predicted"/>
<dbReference type="PROSITE" id="PS51257">
    <property type="entry name" value="PROKAR_LIPOPROTEIN"/>
    <property type="match status" value="1"/>
</dbReference>
<protein>
    <submittedName>
        <fullName evidence="2">Uncharacterized protein</fullName>
    </submittedName>
</protein>
<accession>A0A2P2NCK4</accession>
<name>A0A2P2NCK4_RHIMU</name>
<keyword evidence="1" id="KW-0472">Membrane</keyword>
<reference evidence="2" key="1">
    <citation type="submission" date="2018-02" db="EMBL/GenBank/DDBJ databases">
        <title>Rhizophora mucronata_Transcriptome.</title>
        <authorList>
            <person name="Meera S.P."/>
            <person name="Sreeshan A."/>
            <person name="Augustine A."/>
        </authorList>
    </citation>
    <scope>NUCLEOTIDE SEQUENCE</scope>
    <source>
        <tissue evidence="2">Leaf</tissue>
    </source>
</reference>
<dbReference type="AlphaFoldDB" id="A0A2P2NCK4"/>
<dbReference type="EMBL" id="GGEC01059721">
    <property type="protein sequence ID" value="MBX40205.1"/>
    <property type="molecule type" value="Transcribed_RNA"/>
</dbReference>
<evidence type="ECO:0000313" key="2">
    <source>
        <dbReference type="EMBL" id="MBX40205.1"/>
    </source>
</evidence>
<keyword evidence="1" id="KW-0812">Transmembrane</keyword>
<keyword evidence="1" id="KW-1133">Transmembrane helix</keyword>
<feature type="transmembrane region" description="Helical" evidence="1">
    <location>
        <begin position="7"/>
        <end position="30"/>
    </location>
</feature>
<sequence>MDFKVMFLGLCEGFEILVAVFSVTSCFYMLNVL</sequence>
<evidence type="ECO:0000256" key="1">
    <source>
        <dbReference type="SAM" id="Phobius"/>
    </source>
</evidence>
<organism evidence="2">
    <name type="scientific">Rhizophora mucronata</name>
    <name type="common">Asiatic mangrove</name>
    <dbReference type="NCBI Taxonomy" id="61149"/>
    <lineage>
        <taxon>Eukaryota</taxon>
        <taxon>Viridiplantae</taxon>
        <taxon>Streptophyta</taxon>
        <taxon>Embryophyta</taxon>
        <taxon>Tracheophyta</taxon>
        <taxon>Spermatophyta</taxon>
        <taxon>Magnoliopsida</taxon>
        <taxon>eudicotyledons</taxon>
        <taxon>Gunneridae</taxon>
        <taxon>Pentapetalae</taxon>
        <taxon>rosids</taxon>
        <taxon>fabids</taxon>
        <taxon>Malpighiales</taxon>
        <taxon>Rhizophoraceae</taxon>
        <taxon>Rhizophora</taxon>
    </lineage>
</organism>